<evidence type="ECO:0000313" key="2">
    <source>
        <dbReference type="Proteomes" id="UP000481153"/>
    </source>
</evidence>
<organism evidence="1 2">
    <name type="scientific">Aphanomyces euteiches</name>
    <dbReference type="NCBI Taxonomy" id="100861"/>
    <lineage>
        <taxon>Eukaryota</taxon>
        <taxon>Sar</taxon>
        <taxon>Stramenopiles</taxon>
        <taxon>Oomycota</taxon>
        <taxon>Saprolegniomycetes</taxon>
        <taxon>Saprolegniales</taxon>
        <taxon>Verrucalvaceae</taxon>
        <taxon>Aphanomyces</taxon>
    </lineage>
</organism>
<evidence type="ECO:0000313" key="1">
    <source>
        <dbReference type="EMBL" id="KAF0727957.1"/>
    </source>
</evidence>
<protein>
    <submittedName>
        <fullName evidence="1">Uncharacterized protein</fullName>
    </submittedName>
</protein>
<dbReference type="Proteomes" id="UP000481153">
    <property type="component" value="Unassembled WGS sequence"/>
</dbReference>
<dbReference type="PANTHER" id="PTHR34494:SF1">
    <property type="entry name" value="PROTEIN CBG25024"/>
    <property type="match status" value="1"/>
</dbReference>
<sequence length="203" mass="20252">MGNAQAIPIVGEVVTCAEALGKTVAAGACAIAGDSKGADKLIKSAGQSFENYADLNPIVANTRVAIAAANNDDREVQRLCKRQEDAWIGIVDSTPVVGHVKGVVHLALGDNERAEACLMAATRSALVVAASIATAGAGAVACGTATMLAGTGTDAVTTGINSASKGEFVPVGMIAACDRAAKTGDVIDVFECVAIPVGDALDL</sequence>
<reference evidence="1 2" key="1">
    <citation type="submission" date="2019-07" db="EMBL/GenBank/DDBJ databases">
        <title>Genomics analysis of Aphanomyces spp. identifies a new class of oomycete effector associated with host adaptation.</title>
        <authorList>
            <person name="Gaulin E."/>
        </authorList>
    </citation>
    <scope>NUCLEOTIDE SEQUENCE [LARGE SCALE GENOMIC DNA]</scope>
    <source>
        <strain evidence="1 2">ATCC 201684</strain>
    </source>
</reference>
<gene>
    <name evidence="1" type="ORF">Ae201684_014068</name>
</gene>
<comment type="caution">
    <text evidence="1">The sequence shown here is derived from an EMBL/GenBank/DDBJ whole genome shotgun (WGS) entry which is preliminary data.</text>
</comment>
<name>A0A6G0WKY7_9STRA</name>
<keyword evidence="2" id="KW-1185">Reference proteome</keyword>
<dbReference type="VEuPathDB" id="FungiDB:AeMF1_004712"/>
<accession>A0A6G0WKY7</accession>
<proteinExistence type="predicted"/>
<dbReference type="EMBL" id="VJMJ01000184">
    <property type="protein sequence ID" value="KAF0727957.1"/>
    <property type="molecule type" value="Genomic_DNA"/>
</dbReference>
<dbReference type="AlphaFoldDB" id="A0A6G0WKY7"/>
<dbReference type="PANTHER" id="PTHR34494">
    <property type="entry name" value="PROTEIN CBG25024"/>
    <property type="match status" value="1"/>
</dbReference>